<dbReference type="InterPro" id="IPR051317">
    <property type="entry name" value="Gfo/Idh/MocA_oxidoreduct"/>
</dbReference>
<evidence type="ECO:0000313" key="4">
    <source>
        <dbReference type="Proteomes" id="UP001141950"/>
    </source>
</evidence>
<dbReference type="AlphaFoldDB" id="A0A9X2MW32"/>
<evidence type="ECO:0000313" key="3">
    <source>
        <dbReference type="EMBL" id="MCR2804747.1"/>
    </source>
</evidence>
<dbReference type="Pfam" id="PF01408">
    <property type="entry name" value="GFO_IDH_MocA"/>
    <property type="match status" value="1"/>
</dbReference>
<feature type="domain" description="GFO/IDH/MocA-like oxidoreductase" evidence="2">
    <location>
        <begin position="129"/>
        <end position="256"/>
    </location>
</feature>
<dbReference type="InterPro" id="IPR036291">
    <property type="entry name" value="NAD(P)-bd_dom_sf"/>
</dbReference>
<dbReference type="SUPFAM" id="SSF55347">
    <property type="entry name" value="Glyceraldehyde-3-phosphate dehydrogenase-like, C-terminal domain"/>
    <property type="match status" value="1"/>
</dbReference>
<keyword evidence="4" id="KW-1185">Reference proteome</keyword>
<dbReference type="InterPro" id="IPR055170">
    <property type="entry name" value="GFO_IDH_MocA-like_dom"/>
</dbReference>
<evidence type="ECO:0000259" key="1">
    <source>
        <dbReference type="Pfam" id="PF01408"/>
    </source>
</evidence>
<protein>
    <submittedName>
        <fullName evidence="3">Gfo/Idh/MocA family oxidoreductase</fullName>
    </submittedName>
</protein>
<gene>
    <name evidence="3" type="ORF">NQZ67_12740</name>
</gene>
<accession>A0A9X2MW32</accession>
<dbReference type="Proteomes" id="UP001141950">
    <property type="component" value="Unassembled WGS sequence"/>
</dbReference>
<evidence type="ECO:0000259" key="2">
    <source>
        <dbReference type="Pfam" id="PF22725"/>
    </source>
</evidence>
<proteinExistence type="predicted"/>
<comment type="caution">
    <text evidence="3">The sequence shown here is derived from an EMBL/GenBank/DDBJ whole genome shotgun (WGS) entry which is preliminary data.</text>
</comment>
<dbReference type="PANTHER" id="PTHR43708:SF8">
    <property type="entry name" value="OXIDOREDUCTASE"/>
    <property type="match status" value="1"/>
</dbReference>
<dbReference type="Gene3D" id="3.30.360.10">
    <property type="entry name" value="Dihydrodipicolinate Reductase, domain 2"/>
    <property type="match status" value="1"/>
</dbReference>
<dbReference type="SUPFAM" id="SSF51735">
    <property type="entry name" value="NAD(P)-binding Rossmann-fold domains"/>
    <property type="match status" value="1"/>
</dbReference>
<dbReference type="InterPro" id="IPR000683">
    <property type="entry name" value="Gfo/Idh/MocA-like_OxRdtase_N"/>
</dbReference>
<dbReference type="Gene3D" id="3.40.50.720">
    <property type="entry name" value="NAD(P)-binding Rossmann-like Domain"/>
    <property type="match status" value="1"/>
</dbReference>
<dbReference type="RefSeq" id="WP_257446031.1">
    <property type="nucleotide sequence ID" value="NZ_JANIPJ010000008.1"/>
</dbReference>
<dbReference type="EMBL" id="JANIPJ010000008">
    <property type="protein sequence ID" value="MCR2804747.1"/>
    <property type="molecule type" value="Genomic_DNA"/>
</dbReference>
<sequence>MYRGITIGTGHFAGIQLEAWSQVQGAEIVGLAGRNAVTTGALAEQFGIKRHGQDVIALIEELQPHFIDICTPPDSHLHYAQIAADRGIPVLCQKPVAPTQEESKRLVKYCKERGVPIMINENWRWQGWYREVKRILESGLLGKLFHVYFAMRPGDGYGPQPYPLQPYFKDMERFLLFETGVHWIDTYRMLFGEISSVFCDVRTWNPVCKGEDAAIVYFSFQSGMTGLYDANRVVYMEEVRSPAYGWMTLEGENGKLRLSQDGSIYVTLRGGQEYKHDYELPLGWKGGCAVATQQHFIDVLGQGGVFETDGDDYLISQEIVYACYESAQLKKMVGKWSIIEEAIEKAE</sequence>
<dbReference type="PANTHER" id="PTHR43708">
    <property type="entry name" value="CONSERVED EXPRESSED OXIDOREDUCTASE (EUROFUNG)"/>
    <property type="match status" value="1"/>
</dbReference>
<dbReference type="Pfam" id="PF22725">
    <property type="entry name" value="GFO_IDH_MocA_C3"/>
    <property type="match status" value="1"/>
</dbReference>
<feature type="domain" description="Gfo/Idh/MocA-like oxidoreductase N-terminal" evidence="1">
    <location>
        <begin position="7"/>
        <end position="120"/>
    </location>
</feature>
<organism evidence="3 4">
    <name type="scientific">Paenibacillus soyae</name>
    <dbReference type="NCBI Taxonomy" id="2969249"/>
    <lineage>
        <taxon>Bacteria</taxon>
        <taxon>Bacillati</taxon>
        <taxon>Bacillota</taxon>
        <taxon>Bacilli</taxon>
        <taxon>Bacillales</taxon>
        <taxon>Paenibacillaceae</taxon>
        <taxon>Paenibacillus</taxon>
    </lineage>
</organism>
<name>A0A9X2MW32_9BACL</name>
<dbReference type="GO" id="GO:0000166">
    <property type="term" value="F:nucleotide binding"/>
    <property type="evidence" value="ECO:0007669"/>
    <property type="project" value="InterPro"/>
</dbReference>
<reference evidence="3" key="1">
    <citation type="submission" date="2022-08" db="EMBL/GenBank/DDBJ databases">
        <title>The genomic sequence of strain Paenibacillus sp. SCIV0701.</title>
        <authorList>
            <person name="Zhao H."/>
        </authorList>
    </citation>
    <scope>NUCLEOTIDE SEQUENCE</scope>
    <source>
        <strain evidence="3">SCIV0701</strain>
    </source>
</reference>